<name>A0AAN7AKK7_9PEZI</name>
<dbReference type="EMBL" id="MU864364">
    <property type="protein sequence ID" value="KAK4190628.1"/>
    <property type="molecule type" value="Genomic_DNA"/>
</dbReference>
<evidence type="ECO:0000313" key="1">
    <source>
        <dbReference type="EMBL" id="KAK4190628.1"/>
    </source>
</evidence>
<sequence>MPSGKEAACTQNTQRPDKEPMFAAFRNRLVPRIQGWLFPGSNLVSCWHLPALLKEASAVPNEFRQRNRPTKKTQSLGSSLNKHCERYTAQIERTSGVLGAVTYLSPHPPGHGELVKLLCFRVRHFFLAPTTFRNLTHPIGVANRHKTFSHLTCHLPAGVVFGKVAVGPSLLLLVSSASNGWMRCLTVLINGIFSPSQDQDCASRGALWYFSGKCDLSDVIGENKLSCV</sequence>
<evidence type="ECO:0000313" key="2">
    <source>
        <dbReference type="Proteomes" id="UP001302126"/>
    </source>
</evidence>
<gene>
    <name evidence="1" type="ORF">QBC35DRAFT_61915</name>
</gene>
<dbReference type="Proteomes" id="UP001302126">
    <property type="component" value="Unassembled WGS sequence"/>
</dbReference>
<dbReference type="AlphaFoldDB" id="A0AAN7AKK7"/>
<proteinExistence type="predicted"/>
<reference evidence="1" key="2">
    <citation type="submission" date="2023-05" db="EMBL/GenBank/DDBJ databases">
        <authorList>
            <consortium name="Lawrence Berkeley National Laboratory"/>
            <person name="Steindorff A."/>
            <person name="Hensen N."/>
            <person name="Bonometti L."/>
            <person name="Westerberg I."/>
            <person name="Brannstrom I.O."/>
            <person name="Guillou S."/>
            <person name="Cros-Aarteil S."/>
            <person name="Calhoun S."/>
            <person name="Haridas S."/>
            <person name="Kuo A."/>
            <person name="Mondo S."/>
            <person name="Pangilinan J."/>
            <person name="Riley R."/>
            <person name="Labutti K."/>
            <person name="Andreopoulos B."/>
            <person name="Lipzen A."/>
            <person name="Chen C."/>
            <person name="Yanf M."/>
            <person name="Daum C."/>
            <person name="Ng V."/>
            <person name="Clum A."/>
            <person name="Ohm R."/>
            <person name="Martin F."/>
            <person name="Silar P."/>
            <person name="Natvig D."/>
            <person name="Lalanne C."/>
            <person name="Gautier V."/>
            <person name="Ament-Velasquez S.L."/>
            <person name="Kruys A."/>
            <person name="Hutchinson M.I."/>
            <person name="Powell A.J."/>
            <person name="Barry K."/>
            <person name="Miller A.N."/>
            <person name="Grigoriev I.V."/>
            <person name="Debuchy R."/>
            <person name="Gladieux P."/>
            <person name="Thoren M.H."/>
            <person name="Johannesson H."/>
        </authorList>
    </citation>
    <scope>NUCLEOTIDE SEQUENCE</scope>
    <source>
        <strain evidence="1">PSN309</strain>
    </source>
</reference>
<keyword evidence="2" id="KW-1185">Reference proteome</keyword>
<accession>A0AAN7AKK7</accession>
<organism evidence="1 2">
    <name type="scientific">Podospora australis</name>
    <dbReference type="NCBI Taxonomy" id="1536484"/>
    <lineage>
        <taxon>Eukaryota</taxon>
        <taxon>Fungi</taxon>
        <taxon>Dikarya</taxon>
        <taxon>Ascomycota</taxon>
        <taxon>Pezizomycotina</taxon>
        <taxon>Sordariomycetes</taxon>
        <taxon>Sordariomycetidae</taxon>
        <taxon>Sordariales</taxon>
        <taxon>Podosporaceae</taxon>
        <taxon>Podospora</taxon>
    </lineage>
</organism>
<comment type="caution">
    <text evidence="1">The sequence shown here is derived from an EMBL/GenBank/DDBJ whole genome shotgun (WGS) entry which is preliminary data.</text>
</comment>
<reference evidence="1" key="1">
    <citation type="journal article" date="2023" name="Mol. Phylogenet. Evol.">
        <title>Genome-scale phylogeny and comparative genomics of the fungal order Sordariales.</title>
        <authorList>
            <person name="Hensen N."/>
            <person name="Bonometti L."/>
            <person name="Westerberg I."/>
            <person name="Brannstrom I.O."/>
            <person name="Guillou S."/>
            <person name="Cros-Aarteil S."/>
            <person name="Calhoun S."/>
            <person name="Haridas S."/>
            <person name="Kuo A."/>
            <person name="Mondo S."/>
            <person name="Pangilinan J."/>
            <person name="Riley R."/>
            <person name="LaButti K."/>
            <person name="Andreopoulos B."/>
            <person name="Lipzen A."/>
            <person name="Chen C."/>
            <person name="Yan M."/>
            <person name="Daum C."/>
            <person name="Ng V."/>
            <person name="Clum A."/>
            <person name="Steindorff A."/>
            <person name="Ohm R.A."/>
            <person name="Martin F."/>
            <person name="Silar P."/>
            <person name="Natvig D.O."/>
            <person name="Lalanne C."/>
            <person name="Gautier V."/>
            <person name="Ament-Velasquez S.L."/>
            <person name="Kruys A."/>
            <person name="Hutchinson M.I."/>
            <person name="Powell A.J."/>
            <person name="Barry K."/>
            <person name="Miller A.N."/>
            <person name="Grigoriev I.V."/>
            <person name="Debuchy R."/>
            <person name="Gladieux P."/>
            <person name="Hiltunen Thoren M."/>
            <person name="Johannesson H."/>
        </authorList>
    </citation>
    <scope>NUCLEOTIDE SEQUENCE</scope>
    <source>
        <strain evidence="1">PSN309</strain>
    </source>
</reference>
<protein>
    <submittedName>
        <fullName evidence="1">Uncharacterized protein</fullName>
    </submittedName>
</protein>